<evidence type="ECO:0000256" key="1">
    <source>
        <dbReference type="ARBA" id="ARBA00004651"/>
    </source>
</evidence>
<keyword evidence="4 6" id="KW-1133">Transmembrane helix</keyword>
<evidence type="ECO:0008006" key="9">
    <source>
        <dbReference type="Google" id="ProtNLM"/>
    </source>
</evidence>
<gene>
    <name evidence="7" type="ORF">LptCag_2168</name>
</gene>
<keyword evidence="5 6" id="KW-0472">Membrane</keyword>
<dbReference type="InterPro" id="IPR020948">
    <property type="entry name" value="P_starv_induced_PsiE-like"/>
</dbReference>
<comment type="subcellular location">
    <subcellularLocation>
        <location evidence="1">Cell membrane</location>
        <topology evidence="1">Multi-pass membrane protein</topology>
    </subcellularLocation>
</comment>
<evidence type="ECO:0000256" key="3">
    <source>
        <dbReference type="ARBA" id="ARBA00022692"/>
    </source>
</evidence>
<dbReference type="PATRIC" id="fig|178606.4.peg.701"/>
<feature type="transmembrane region" description="Helical" evidence="6">
    <location>
        <begin position="72"/>
        <end position="95"/>
    </location>
</feature>
<name>A0A094WB23_9BACT</name>
<keyword evidence="2" id="KW-1003">Cell membrane</keyword>
<sequence length="175" mass="19775">MTEMPSSGSPSDLHDPHDPRDLHKNFVSKLRNMLLRLDDYVHLFVAIFLMAGAVIVLLHSATTLTSLSIDSVLGLINDMLFVVIILELLWIMLSYLGRRRFPIASFIIIGIISSIRRILLIEAQSSFHSKAANNFLSRQTIDLLLYVLVVLILVFSYHLLVRTSSGNDAESRQRD</sequence>
<comment type="caution">
    <text evidence="7">The sequence shown here is derived from an EMBL/GenBank/DDBJ whole genome shotgun (WGS) entry which is preliminary data.</text>
</comment>
<evidence type="ECO:0000256" key="5">
    <source>
        <dbReference type="ARBA" id="ARBA00023136"/>
    </source>
</evidence>
<evidence type="ECO:0000313" key="8">
    <source>
        <dbReference type="Proteomes" id="UP000029452"/>
    </source>
</evidence>
<evidence type="ECO:0000256" key="6">
    <source>
        <dbReference type="SAM" id="Phobius"/>
    </source>
</evidence>
<accession>A0A094WB23</accession>
<dbReference type="Pfam" id="PF06146">
    <property type="entry name" value="PsiE"/>
    <property type="match status" value="1"/>
</dbReference>
<evidence type="ECO:0000313" key="7">
    <source>
        <dbReference type="EMBL" id="KGA94738.1"/>
    </source>
</evidence>
<feature type="transmembrane region" description="Helical" evidence="6">
    <location>
        <begin position="140"/>
        <end position="160"/>
    </location>
</feature>
<dbReference type="EMBL" id="JPGK01000002">
    <property type="protein sequence ID" value="KGA94738.1"/>
    <property type="molecule type" value="Genomic_DNA"/>
</dbReference>
<evidence type="ECO:0000256" key="4">
    <source>
        <dbReference type="ARBA" id="ARBA00022989"/>
    </source>
</evidence>
<evidence type="ECO:0000256" key="2">
    <source>
        <dbReference type="ARBA" id="ARBA00022475"/>
    </source>
</evidence>
<keyword evidence="3 6" id="KW-0812">Transmembrane</keyword>
<dbReference type="Proteomes" id="UP000029452">
    <property type="component" value="Unassembled WGS sequence"/>
</dbReference>
<reference evidence="7 8" key="1">
    <citation type="submission" date="2014-06" db="EMBL/GenBank/DDBJ databases">
        <title>Draft genome sequence of iron oxidizing acidophile Leptospirillum ferriphilum DSM14647.</title>
        <authorList>
            <person name="Cardenas J.P."/>
            <person name="Lazcano M."/>
            <person name="Ossandon F.J."/>
            <person name="Corbett M."/>
            <person name="Holmes D.S."/>
            <person name="Watkin E."/>
        </authorList>
    </citation>
    <scope>NUCLEOTIDE SEQUENCE [LARGE SCALE GENOMIC DNA]</scope>
    <source>
        <strain evidence="7 8">DSM 14647</strain>
    </source>
</reference>
<organism evidence="7 8">
    <name type="scientific">Leptospirillum ferriphilum</name>
    <dbReference type="NCBI Taxonomy" id="178606"/>
    <lineage>
        <taxon>Bacteria</taxon>
        <taxon>Pseudomonadati</taxon>
        <taxon>Nitrospirota</taxon>
        <taxon>Nitrospiria</taxon>
        <taxon>Nitrospirales</taxon>
        <taxon>Nitrospiraceae</taxon>
        <taxon>Leptospirillum</taxon>
    </lineage>
</organism>
<feature type="transmembrane region" description="Helical" evidence="6">
    <location>
        <begin position="101"/>
        <end position="119"/>
    </location>
</feature>
<feature type="transmembrane region" description="Helical" evidence="6">
    <location>
        <begin position="40"/>
        <end position="60"/>
    </location>
</feature>
<dbReference type="AlphaFoldDB" id="A0A094WB23"/>
<dbReference type="GO" id="GO:0005886">
    <property type="term" value="C:plasma membrane"/>
    <property type="evidence" value="ECO:0007669"/>
    <property type="project" value="UniProtKB-SubCell"/>
</dbReference>
<protein>
    <recommendedName>
        <fullName evidence="9">Phosphate-starvation-inducible E</fullName>
    </recommendedName>
</protein>
<dbReference type="OrthoDB" id="9935359at2"/>
<proteinExistence type="predicted"/>